<evidence type="ECO:0000313" key="3">
    <source>
        <dbReference type="EMBL" id="TKW38999.1"/>
    </source>
</evidence>
<dbReference type="Gramene" id="TKW38999">
    <property type="protein sequence ID" value="TKW38999"/>
    <property type="gene ID" value="SEVIR_1G149700v2"/>
</dbReference>
<keyword evidence="4" id="KW-1185">Reference proteome</keyword>
<dbReference type="GO" id="GO:0080043">
    <property type="term" value="F:quercetin 3-O-glucosyltransferase activity"/>
    <property type="evidence" value="ECO:0007669"/>
    <property type="project" value="TreeGrafter"/>
</dbReference>
<dbReference type="OMA" id="LWVIRAN"/>
<dbReference type="GO" id="GO:0080044">
    <property type="term" value="F:quercetin 7-O-glucosyltransferase activity"/>
    <property type="evidence" value="ECO:0007669"/>
    <property type="project" value="TreeGrafter"/>
</dbReference>
<proteinExistence type="inferred from homology"/>
<accession>A0A4U6WD88</accession>
<dbReference type="PANTHER" id="PTHR11926">
    <property type="entry name" value="GLUCOSYL/GLUCURONOSYL TRANSFERASES"/>
    <property type="match status" value="1"/>
</dbReference>
<dbReference type="PANTHER" id="PTHR11926:SF1552">
    <property type="entry name" value="GLYCOSYLTRANSFERASE"/>
    <property type="match status" value="1"/>
</dbReference>
<sequence>MANQQLPEFVWGPAGSSYDFLWVIRANMVASDAAVLPLEFMEATRGKGLLESWCPQEAVLHHEAMGVFLTHSGWNCTLESLFVGEGLEWGVAIEVGSDTRRDVVQERIREVVAREKGKEMRKRAAEWKEAVARATWPGGSSFDNLDRLIKDVLLKRS</sequence>
<dbReference type="Gene3D" id="3.40.50.2000">
    <property type="entry name" value="Glycogen Phosphorylase B"/>
    <property type="match status" value="3"/>
</dbReference>
<name>A0A4U6WD88_SETVI</name>
<evidence type="ECO:0000256" key="1">
    <source>
        <dbReference type="ARBA" id="ARBA00009995"/>
    </source>
</evidence>
<dbReference type="EMBL" id="CM016552">
    <property type="protein sequence ID" value="TKW38999.1"/>
    <property type="molecule type" value="Genomic_DNA"/>
</dbReference>
<organism evidence="3 4">
    <name type="scientific">Setaria viridis</name>
    <name type="common">Green bristlegrass</name>
    <name type="synonym">Setaria italica subsp. viridis</name>
    <dbReference type="NCBI Taxonomy" id="4556"/>
    <lineage>
        <taxon>Eukaryota</taxon>
        <taxon>Viridiplantae</taxon>
        <taxon>Streptophyta</taxon>
        <taxon>Embryophyta</taxon>
        <taxon>Tracheophyta</taxon>
        <taxon>Spermatophyta</taxon>
        <taxon>Magnoliopsida</taxon>
        <taxon>Liliopsida</taxon>
        <taxon>Poales</taxon>
        <taxon>Poaceae</taxon>
        <taxon>PACMAD clade</taxon>
        <taxon>Panicoideae</taxon>
        <taxon>Panicodae</taxon>
        <taxon>Paniceae</taxon>
        <taxon>Cenchrinae</taxon>
        <taxon>Setaria</taxon>
    </lineage>
</organism>
<reference evidence="3" key="1">
    <citation type="submission" date="2019-03" db="EMBL/GenBank/DDBJ databases">
        <title>WGS assembly of Setaria viridis.</title>
        <authorList>
            <person name="Huang P."/>
            <person name="Jenkins J."/>
            <person name="Grimwood J."/>
            <person name="Barry K."/>
            <person name="Healey A."/>
            <person name="Mamidi S."/>
            <person name="Sreedasyam A."/>
            <person name="Shu S."/>
            <person name="Feldman M."/>
            <person name="Wu J."/>
            <person name="Yu Y."/>
            <person name="Chen C."/>
            <person name="Johnson J."/>
            <person name="Rokhsar D."/>
            <person name="Baxter I."/>
            <person name="Schmutz J."/>
            <person name="Brutnell T."/>
            <person name="Kellogg E."/>
        </authorList>
    </citation>
    <scope>NUCLEOTIDE SEQUENCE [LARGE SCALE GENOMIC DNA]</scope>
</reference>
<evidence type="ECO:0000313" key="4">
    <source>
        <dbReference type="Proteomes" id="UP000298652"/>
    </source>
</evidence>
<dbReference type="Proteomes" id="UP000298652">
    <property type="component" value="Chromosome 1"/>
</dbReference>
<keyword evidence="2" id="KW-0808">Transferase</keyword>
<protein>
    <submittedName>
        <fullName evidence="3">Uncharacterized protein</fullName>
    </submittedName>
</protein>
<comment type="similarity">
    <text evidence="1">Belongs to the UDP-glycosyltransferase family.</text>
</comment>
<dbReference type="SUPFAM" id="SSF53756">
    <property type="entry name" value="UDP-Glycosyltransferase/glycogen phosphorylase"/>
    <property type="match status" value="1"/>
</dbReference>
<dbReference type="AlphaFoldDB" id="A0A4U6WD88"/>
<evidence type="ECO:0000256" key="2">
    <source>
        <dbReference type="ARBA" id="ARBA00022679"/>
    </source>
</evidence>
<dbReference type="Pfam" id="PF00201">
    <property type="entry name" value="UDPGT"/>
    <property type="match status" value="1"/>
</dbReference>
<dbReference type="InterPro" id="IPR002213">
    <property type="entry name" value="UDP_glucos_trans"/>
</dbReference>
<gene>
    <name evidence="3" type="ORF">SEVIR_1G149700v2</name>
</gene>